<proteinExistence type="predicted"/>
<dbReference type="PANTHER" id="PTHR16027:SF6">
    <property type="entry name" value="DILUTE DOMAIN-CONTAINING PROTEIN"/>
    <property type="match status" value="1"/>
</dbReference>
<evidence type="ECO:0000313" key="1">
    <source>
        <dbReference type="EMBL" id="PSR75867.1"/>
    </source>
</evidence>
<dbReference type="InterPro" id="IPR052072">
    <property type="entry name" value="Vascular_dev_regulator"/>
</dbReference>
<dbReference type="EMBL" id="MLYV02000872">
    <property type="protein sequence ID" value="PSR75867.1"/>
    <property type="molecule type" value="Genomic_DNA"/>
</dbReference>
<dbReference type="Gene3D" id="1.25.40.20">
    <property type="entry name" value="Ankyrin repeat-containing domain"/>
    <property type="match status" value="1"/>
</dbReference>
<evidence type="ECO:0000313" key="2">
    <source>
        <dbReference type="Proteomes" id="UP000186601"/>
    </source>
</evidence>
<dbReference type="OrthoDB" id="426293at2759"/>
<reference evidence="1 2" key="1">
    <citation type="submission" date="2018-02" db="EMBL/GenBank/DDBJ databases">
        <title>Genome sequence of the basidiomycete white-rot fungus Phlebia centrifuga.</title>
        <authorList>
            <person name="Granchi Z."/>
            <person name="Peng M."/>
            <person name="de Vries R.P."/>
            <person name="Hilden K."/>
            <person name="Makela M.R."/>
            <person name="Grigoriev I."/>
            <person name="Riley R."/>
        </authorList>
    </citation>
    <scope>NUCLEOTIDE SEQUENCE [LARGE SCALE GENOMIC DNA]</scope>
    <source>
        <strain evidence="1 2">FBCC195</strain>
    </source>
</reference>
<dbReference type="STRING" id="98765.A0A2R6NSJ9"/>
<sequence length="385" mass="43211">MDSISKSVGPVDLTVEPDLQPLYPTPAQLSHLLSPNVGLSPVQRGELVSHSLTRSCVFGDFPLLSYLLSDSQAQPYIDLSKQDDDGLGLISITIFGFGSETERDVEREECVRLLIAEGADVNLPDNAGWIALHHAALAAPPTLISHLLTHGASPFTVTRRKLTALDIVTAHSTLPGREDVALLLEEAMRERGWTGGRMEEHRRVLEQKRLLAEKRKEVQDNIGRILGIGQRWWGDPNAEFSFSDQEEDEEDEDLGEYDLFTPSPDYTSMLVFAPHSLPDIFQTLITDFQPTLRNAEPANALYMLARFACLNCDDNWLEDLIIGATDTIEETFFNRGDDLTYLVFWLYNITIWLHLMRCDEALKETCELLGSYTLIEEILNSVFGT</sequence>
<dbReference type="InterPro" id="IPR036770">
    <property type="entry name" value="Ankyrin_rpt-contain_sf"/>
</dbReference>
<dbReference type="SUPFAM" id="SSF48403">
    <property type="entry name" value="Ankyrin repeat"/>
    <property type="match status" value="1"/>
</dbReference>
<organism evidence="1 2">
    <name type="scientific">Hermanssonia centrifuga</name>
    <dbReference type="NCBI Taxonomy" id="98765"/>
    <lineage>
        <taxon>Eukaryota</taxon>
        <taxon>Fungi</taxon>
        <taxon>Dikarya</taxon>
        <taxon>Basidiomycota</taxon>
        <taxon>Agaricomycotina</taxon>
        <taxon>Agaricomycetes</taxon>
        <taxon>Polyporales</taxon>
        <taxon>Meruliaceae</taxon>
        <taxon>Hermanssonia</taxon>
    </lineage>
</organism>
<comment type="caution">
    <text evidence="1">The sequence shown here is derived from an EMBL/GenBank/DDBJ whole genome shotgun (WGS) entry which is preliminary data.</text>
</comment>
<protein>
    <submittedName>
        <fullName evidence="1">Uncharacterized protein</fullName>
    </submittedName>
</protein>
<dbReference type="AlphaFoldDB" id="A0A2R6NSJ9"/>
<dbReference type="Pfam" id="PF13637">
    <property type="entry name" value="Ank_4"/>
    <property type="match status" value="1"/>
</dbReference>
<accession>A0A2R6NSJ9</accession>
<name>A0A2R6NSJ9_9APHY</name>
<dbReference type="Proteomes" id="UP000186601">
    <property type="component" value="Unassembled WGS sequence"/>
</dbReference>
<dbReference type="GO" id="GO:0051020">
    <property type="term" value="F:GTPase binding"/>
    <property type="evidence" value="ECO:0007669"/>
    <property type="project" value="TreeGrafter"/>
</dbReference>
<keyword evidence="2" id="KW-1185">Reference proteome</keyword>
<dbReference type="PANTHER" id="PTHR16027">
    <property type="entry name" value="DILUTE DOMAIN-CONTAINING PROTEIN YPR089W"/>
    <property type="match status" value="1"/>
</dbReference>
<gene>
    <name evidence="1" type="ORF">PHLCEN_2v8781</name>
</gene>
<dbReference type="InterPro" id="IPR002110">
    <property type="entry name" value="Ankyrin_rpt"/>
</dbReference>